<dbReference type="InterPro" id="IPR016181">
    <property type="entry name" value="Acyl_CoA_acyltransferase"/>
</dbReference>
<dbReference type="PANTHER" id="PTHR43415">
    <property type="entry name" value="SPERMIDINE N(1)-ACETYLTRANSFERASE"/>
    <property type="match status" value="1"/>
</dbReference>
<dbReference type="OrthoDB" id="64477at2759"/>
<name>K2SJL0_MACPH</name>
<gene>
    <name evidence="2" type="ORF">MPH_00052</name>
</gene>
<dbReference type="InParanoid" id="K2SJL0"/>
<accession>K2SJL0</accession>
<dbReference type="PROSITE" id="PS51186">
    <property type="entry name" value="GNAT"/>
    <property type="match status" value="1"/>
</dbReference>
<dbReference type="HOGENOM" id="CLU_013985_3_2_1"/>
<sequence length="198" mass="22234">MKNPFRTERLILRAIEDTPEDDAFVHLVQADPVSYALSNLSLPRPETMKASKEWKTHLTEKCLLAVIICIAPSPSGSRETPVPIGIASLTAPRPGLEHHRNSSISIDIVAEHQGKGYGGEAINWILNWGFQMAGLHRIGIDCFSYNAAALHLYERLGFVLEGRRRESIWFDGSWHDWVEFGMLEGDWKDKQRRAGGTA</sequence>
<protein>
    <recommendedName>
        <fullName evidence="1">N-acetyltransferase domain-containing protein</fullName>
    </recommendedName>
</protein>
<dbReference type="VEuPathDB" id="FungiDB:MPH_00052"/>
<evidence type="ECO:0000259" key="1">
    <source>
        <dbReference type="PROSITE" id="PS51186"/>
    </source>
</evidence>
<dbReference type="Pfam" id="PF13302">
    <property type="entry name" value="Acetyltransf_3"/>
    <property type="match status" value="1"/>
</dbReference>
<dbReference type="Proteomes" id="UP000007129">
    <property type="component" value="Unassembled WGS sequence"/>
</dbReference>
<dbReference type="EMBL" id="AHHD01000006">
    <property type="protein sequence ID" value="EKG22584.1"/>
    <property type="molecule type" value="Genomic_DNA"/>
</dbReference>
<evidence type="ECO:0000313" key="3">
    <source>
        <dbReference type="Proteomes" id="UP000007129"/>
    </source>
</evidence>
<dbReference type="Gene3D" id="3.40.630.30">
    <property type="match status" value="1"/>
</dbReference>
<comment type="caution">
    <text evidence="2">The sequence shown here is derived from an EMBL/GenBank/DDBJ whole genome shotgun (WGS) entry which is preliminary data.</text>
</comment>
<feature type="domain" description="N-acetyltransferase" evidence="1">
    <location>
        <begin position="25"/>
        <end position="179"/>
    </location>
</feature>
<dbReference type="PANTHER" id="PTHR43415:SF3">
    <property type="entry name" value="GNAT-FAMILY ACETYLTRANSFERASE"/>
    <property type="match status" value="1"/>
</dbReference>
<evidence type="ECO:0000313" key="2">
    <source>
        <dbReference type="EMBL" id="EKG22584.1"/>
    </source>
</evidence>
<dbReference type="SUPFAM" id="SSF55729">
    <property type="entry name" value="Acyl-CoA N-acyltransferases (Nat)"/>
    <property type="match status" value="1"/>
</dbReference>
<dbReference type="STRING" id="1126212.K2SJL0"/>
<dbReference type="InterPro" id="IPR000182">
    <property type="entry name" value="GNAT_dom"/>
</dbReference>
<dbReference type="GO" id="GO:0016747">
    <property type="term" value="F:acyltransferase activity, transferring groups other than amino-acyl groups"/>
    <property type="evidence" value="ECO:0007669"/>
    <property type="project" value="InterPro"/>
</dbReference>
<dbReference type="AlphaFoldDB" id="K2SJL0"/>
<dbReference type="eggNOG" id="ENOG502RY5I">
    <property type="taxonomic scope" value="Eukaryota"/>
</dbReference>
<proteinExistence type="predicted"/>
<organism evidence="2 3">
    <name type="scientific">Macrophomina phaseolina (strain MS6)</name>
    <name type="common">Charcoal rot fungus</name>
    <dbReference type="NCBI Taxonomy" id="1126212"/>
    <lineage>
        <taxon>Eukaryota</taxon>
        <taxon>Fungi</taxon>
        <taxon>Dikarya</taxon>
        <taxon>Ascomycota</taxon>
        <taxon>Pezizomycotina</taxon>
        <taxon>Dothideomycetes</taxon>
        <taxon>Dothideomycetes incertae sedis</taxon>
        <taxon>Botryosphaeriales</taxon>
        <taxon>Botryosphaeriaceae</taxon>
        <taxon>Macrophomina</taxon>
    </lineage>
</organism>
<reference evidence="2 3" key="1">
    <citation type="journal article" date="2012" name="BMC Genomics">
        <title>Tools to kill: Genome of one of the most destructive plant pathogenic fungi Macrophomina phaseolina.</title>
        <authorList>
            <person name="Islam M.S."/>
            <person name="Haque M.S."/>
            <person name="Islam M.M."/>
            <person name="Emdad E.M."/>
            <person name="Halim A."/>
            <person name="Hossen Q.M.M."/>
            <person name="Hossain M.Z."/>
            <person name="Ahmed B."/>
            <person name="Rahim S."/>
            <person name="Rahman M.S."/>
            <person name="Alam M.M."/>
            <person name="Hou S."/>
            <person name="Wan X."/>
            <person name="Saito J.A."/>
            <person name="Alam M."/>
        </authorList>
    </citation>
    <scope>NUCLEOTIDE SEQUENCE [LARGE SCALE GENOMIC DNA]</scope>
    <source>
        <strain evidence="2 3">MS6</strain>
    </source>
</reference>